<keyword evidence="7" id="KW-0223">Dioxygenase</keyword>
<protein>
    <submittedName>
        <fullName evidence="7">Class III extradiol ring-cleavage dioxygenase</fullName>
        <ecNumber evidence="7">1.13.-.-</ecNumber>
    </submittedName>
</protein>
<dbReference type="EMBL" id="JAUYVI010000002">
    <property type="protein sequence ID" value="MDQ7246896.1"/>
    <property type="molecule type" value="Genomic_DNA"/>
</dbReference>
<organism evidence="7 8">
    <name type="scientific">Dongia sedimenti</name>
    <dbReference type="NCBI Taxonomy" id="3064282"/>
    <lineage>
        <taxon>Bacteria</taxon>
        <taxon>Pseudomonadati</taxon>
        <taxon>Pseudomonadota</taxon>
        <taxon>Alphaproteobacteria</taxon>
        <taxon>Rhodospirillales</taxon>
        <taxon>Dongiaceae</taxon>
        <taxon>Dongia</taxon>
    </lineage>
</organism>
<dbReference type="RefSeq" id="WP_379954312.1">
    <property type="nucleotide sequence ID" value="NZ_JAUYVI010000002.1"/>
</dbReference>
<evidence type="ECO:0000259" key="6">
    <source>
        <dbReference type="Pfam" id="PF02900"/>
    </source>
</evidence>
<dbReference type="PIRSF" id="PIRSF006157">
    <property type="entry name" value="Doxgns_DODA"/>
    <property type="match status" value="1"/>
</dbReference>
<feature type="domain" description="Extradiol ring-cleavage dioxygenase class III enzyme subunit B" evidence="6">
    <location>
        <begin position="38"/>
        <end position="254"/>
    </location>
</feature>
<keyword evidence="8" id="KW-1185">Reference proteome</keyword>
<dbReference type="Pfam" id="PF02900">
    <property type="entry name" value="LigB"/>
    <property type="match status" value="1"/>
</dbReference>
<comment type="cofactor">
    <cofactor evidence="1">
        <name>Zn(2+)</name>
        <dbReference type="ChEBI" id="CHEBI:29105"/>
    </cofactor>
</comment>
<keyword evidence="4" id="KW-0862">Zinc</keyword>
<evidence type="ECO:0000256" key="1">
    <source>
        <dbReference type="ARBA" id="ARBA00001947"/>
    </source>
</evidence>
<proteinExistence type="inferred from homology"/>
<accession>A0ABU0YIJ8</accession>
<sequence length="265" mass="28679">MTANAQTAEMPVIFVSHGSPMLPFEDIPARKFMLGLGAKLPRPKAILCISAHWESPTVRATGAEKLETIHDFFGFPKALYELEFDAPGSPELATRAVGLLKDAGIAAEVDAGRGRDHGCWNPLMLIYPQSGIPVVQLSLIDGGDAEAHLKLGEALAPLRREGVLIFCSGGAVHNLRWLDREGRGGTIDWAEAFDRWVDAKIAAGDAQALAHYRDQAPNAALAHPSEEHFLPLLVAMGAAKDNAKGRRIHESFNLGSLSMAAYEWR</sequence>
<evidence type="ECO:0000313" key="8">
    <source>
        <dbReference type="Proteomes" id="UP001230156"/>
    </source>
</evidence>
<dbReference type="PANTHER" id="PTHR30096:SF0">
    <property type="entry name" value="4,5-DOPA DIOXYGENASE EXTRADIOL-LIKE PROTEIN"/>
    <property type="match status" value="1"/>
</dbReference>
<name>A0ABU0YIJ8_9PROT</name>
<evidence type="ECO:0000256" key="5">
    <source>
        <dbReference type="ARBA" id="ARBA00023002"/>
    </source>
</evidence>
<dbReference type="PANTHER" id="PTHR30096">
    <property type="entry name" value="4,5-DOPA DIOXYGENASE EXTRADIOL-LIKE PROTEIN"/>
    <property type="match status" value="1"/>
</dbReference>
<dbReference type="InterPro" id="IPR004183">
    <property type="entry name" value="Xdiol_dOase_suB"/>
</dbReference>
<dbReference type="Proteomes" id="UP001230156">
    <property type="component" value="Unassembled WGS sequence"/>
</dbReference>
<evidence type="ECO:0000256" key="4">
    <source>
        <dbReference type="ARBA" id="ARBA00022833"/>
    </source>
</evidence>
<dbReference type="CDD" id="cd07363">
    <property type="entry name" value="45_DOPA_Dioxygenase"/>
    <property type="match status" value="1"/>
</dbReference>
<dbReference type="InterPro" id="IPR014436">
    <property type="entry name" value="Extradiol_dOase_DODA"/>
</dbReference>
<evidence type="ECO:0000256" key="3">
    <source>
        <dbReference type="ARBA" id="ARBA00022723"/>
    </source>
</evidence>
<evidence type="ECO:0000256" key="2">
    <source>
        <dbReference type="ARBA" id="ARBA00007581"/>
    </source>
</evidence>
<comment type="similarity">
    <text evidence="2">Belongs to the DODA-type extradiol aromatic ring-opening dioxygenase family.</text>
</comment>
<gene>
    <name evidence="7" type="ORF">Q8A70_04440</name>
</gene>
<evidence type="ECO:0000313" key="7">
    <source>
        <dbReference type="EMBL" id="MDQ7246896.1"/>
    </source>
</evidence>
<dbReference type="Gene3D" id="3.40.830.10">
    <property type="entry name" value="LigB-like"/>
    <property type="match status" value="1"/>
</dbReference>
<reference evidence="8" key="1">
    <citation type="submission" date="2023-08" db="EMBL/GenBank/DDBJ databases">
        <title>Rhodospirillaceae gen. nov., a novel taxon isolated from the Yangtze River Yuezi River estuary sludge.</title>
        <authorList>
            <person name="Ruan L."/>
        </authorList>
    </citation>
    <scope>NUCLEOTIDE SEQUENCE [LARGE SCALE GENOMIC DNA]</scope>
    <source>
        <strain evidence="8">R-7</strain>
    </source>
</reference>
<keyword evidence="5 7" id="KW-0560">Oxidoreductase</keyword>
<comment type="caution">
    <text evidence="7">The sequence shown here is derived from an EMBL/GenBank/DDBJ whole genome shotgun (WGS) entry which is preliminary data.</text>
</comment>
<keyword evidence="3" id="KW-0479">Metal-binding</keyword>
<dbReference type="SUPFAM" id="SSF53213">
    <property type="entry name" value="LigB-like"/>
    <property type="match status" value="1"/>
</dbReference>
<dbReference type="GO" id="GO:0051213">
    <property type="term" value="F:dioxygenase activity"/>
    <property type="evidence" value="ECO:0007669"/>
    <property type="project" value="UniProtKB-KW"/>
</dbReference>
<dbReference type="EC" id="1.13.-.-" evidence="7"/>